<evidence type="ECO:0000313" key="3">
    <source>
        <dbReference type="Proteomes" id="UP000759246"/>
    </source>
</evidence>
<evidence type="ECO:0000313" key="2">
    <source>
        <dbReference type="EMBL" id="MBF0965678.1"/>
    </source>
</evidence>
<dbReference type="Pfam" id="PF00069">
    <property type="entry name" value="Pkinase"/>
    <property type="match status" value="1"/>
</dbReference>
<keyword evidence="2" id="KW-0808">Transferase</keyword>
<proteinExistence type="predicted"/>
<gene>
    <name evidence="2" type="ORF">HXK09_00625</name>
</gene>
<keyword evidence="2" id="KW-0418">Kinase</keyword>
<dbReference type="RefSeq" id="WP_073983550.1">
    <property type="nucleotide sequence ID" value="NZ_LT635868.1"/>
</dbReference>
<dbReference type="SMART" id="SM00220">
    <property type="entry name" value="S_TKc"/>
    <property type="match status" value="1"/>
</dbReference>
<dbReference type="Gene3D" id="1.10.510.10">
    <property type="entry name" value="Transferase(Phosphotransferase) domain 1"/>
    <property type="match status" value="1"/>
</dbReference>
<evidence type="ECO:0000259" key="1">
    <source>
        <dbReference type="SMART" id="SM00220"/>
    </source>
</evidence>
<dbReference type="SUPFAM" id="SSF56112">
    <property type="entry name" value="Protein kinase-like (PK-like)"/>
    <property type="match status" value="1"/>
</dbReference>
<dbReference type="Proteomes" id="UP000759246">
    <property type="component" value="Unassembled WGS sequence"/>
</dbReference>
<accession>A0A929WV12</accession>
<dbReference type="GO" id="GO:0005524">
    <property type="term" value="F:ATP binding"/>
    <property type="evidence" value="ECO:0007669"/>
    <property type="project" value="InterPro"/>
</dbReference>
<sequence length="445" mass="47473">MNIGGYQLGQVFHIGARGPLWRTQSSAGEALFALRSSSDGERSLERWKAWASLTSRHVVALRDVVRSDDGRWGIVQDFVYGRPLDVEIGSADLRPKATRRQIIEGISAGLSALHRVGIVHGDLTPANIMITPQGRAVIIDLIDEIEEGQGTPGWSLDTTGMTGDLQCLRRIASLLQMDEALAELGLDEASVPTGSRTPTVDDPNEHVISREPADPQQVIADLRAAALREDTINDYESGSERPIHGCVADGPCEELPRRAWRSRALLAGVAVLVLLASTLGYWRWSSMWAPAVPPSAQSSHIIPEPTVDLCNATHVEDLLNHAIATRDQAVITGDASALEAVLGGELLEQDTKRIEAMQAEDVQVLALSSAVEDVRVVSCEAGSVDVNATLVVSTSQTCKADVCDDHGAPTSSELVLRVDPVSGKVVAASLATPSAQGESESGQES</sequence>
<name>A0A929WV12_9ACTO</name>
<dbReference type="OrthoDB" id="3778994at2"/>
<protein>
    <submittedName>
        <fullName evidence="2">Lipopolysaccharide kinase</fullName>
    </submittedName>
</protein>
<dbReference type="InterPro" id="IPR000719">
    <property type="entry name" value="Prot_kinase_dom"/>
</dbReference>
<dbReference type="AlphaFoldDB" id="A0A929WV12"/>
<feature type="domain" description="Protein kinase" evidence="1">
    <location>
        <begin position="6"/>
        <end position="365"/>
    </location>
</feature>
<organism evidence="2 3">
    <name type="scientific">Actinomyces bouchesdurhonensis</name>
    <dbReference type="NCBI Taxonomy" id="1852361"/>
    <lineage>
        <taxon>Bacteria</taxon>
        <taxon>Bacillati</taxon>
        <taxon>Actinomycetota</taxon>
        <taxon>Actinomycetes</taxon>
        <taxon>Actinomycetales</taxon>
        <taxon>Actinomycetaceae</taxon>
        <taxon>Actinomyces</taxon>
    </lineage>
</organism>
<dbReference type="InterPro" id="IPR008266">
    <property type="entry name" value="Tyr_kinase_AS"/>
</dbReference>
<dbReference type="EMBL" id="JABZGF010000004">
    <property type="protein sequence ID" value="MBF0965678.1"/>
    <property type="molecule type" value="Genomic_DNA"/>
</dbReference>
<comment type="caution">
    <text evidence="2">The sequence shown here is derived from an EMBL/GenBank/DDBJ whole genome shotgun (WGS) entry which is preliminary data.</text>
</comment>
<dbReference type="InterPro" id="IPR011009">
    <property type="entry name" value="Kinase-like_dom_sf"/>
</dbReference>
<dbReference type="PROSITE" id="PS00109">
    <property type="entry name" value="PROTEIN_KINASE_TYR"/>
    <property type="match status" value="1"/>
</dbReference>
<reference evidence="2" key="1">
    <citation type="submission" date="2020-04" db="EMBL/GenBank/DDBJ databases">
        <title>Deep metagenomics examines the oral microbiome during advanced dental caries in children, revealing novel taxa and co-occurrences with host molecules.</title>
        <authorList>
            <person name="Baker J.L."/>
            <person name="Morton J.T."/>
            <person name="Dinis M."/>
            <person name="Alvarez R."/>
            <person name="Tran N.C."/>
            <person name="Knight R."/>
            <person name="Edlund A."/>
        </authorList>
    </citation>
    <scope>NUCLEOTIDE SEQUENCE</scope>
    <source>
        <strain evidence="2">JCVI_30_bin.13</strain>
    </source>
</reference>
<dbReference type="GO" id="GO:0004672">
    <property type="term" value="F:protein kinase activity"/>
    <property type="evidence" value="ECO:0007669"/>
    <property type="project" value="InterPro"/>
</dbReference>